<keyword evidence="5" id="KW-0812">Transmembrane</keyword>
<keyword evidence="3" id="KW-0813">Transport</keyword>
<organism evidence="9 10">
    <name type="scientific">Pseudomonas marginalis pv. marginalis</name>
    <dbReference type="NCBI Taxonomy" id="97473"/>
    <lineage>
        <taxon>Bacteria</taxon>
        <taxon>Pseudomonadati</taxon>
        <taxon>Pseudomonadota</taxon>
        <taxon>Gammaproteobacteria</taxon>
        <taxon>Pseudomonadales</taxon>
        <taxon>Pseudomonadaceae</taxon>
        <taxon>Pseudomonas</taxon>
    </lineage>
</organism>
<dbReference type="Gene3D" id="1.20.1600.10">
    <property type="entry name" value="Outer membrane efflux proteins (OEP)"/>
    <property type="match status" value="1"/>
</dbReference>
<keyword evidence="6" id="KW-0472">Membrane</keyword>
<keyword evidence="7" id="KW-0998">Cell outer membrane</keyword>
<dbReference type="NCBIfam" id="TIGR01844">
    <property type="entry name" value="type_I_sec_TolC"/>
    <property type="match status" value="1"/>
</dbReference>
<dbReference type="PANTHER" id="PTHR30026:SF20">
    <property type="entry name" value="OUTER MEMBRANE PROTEIN TOLC"/>
    <property type="match status" value="1"/>
</dbReference>
<dbReference type="GO" id="GO:0015562">
    <property type="term" value="F:efflux transmembrane transporter activity"/>
    <property type="evidence" value="ECO:0007669"/>
    <property type="project" value="InterPro"/>
</dbReference>
<dbReference type="GO" id="GO:0015288">
    <property type="term" value="F:porin activity"/>
    <property type="evidence" value="ECO:0007669"/>
    <property type="project" value="TreeGrafter"/>
</dbReference>
<protein>
    <submittedName>
        <fullName evidence="9">Uncharacterized protein</fullName>
    </submittedName>
</protein>
<evidence type="ECO:0000256" key="3">
    <source>
        <dbReference type="ARBA" id="ARBA00022448"/>
    </source>
</evidence>
<evidence type="ECO:0000256" key="8">
    <source>
        <dbReference type="SAM" id="Coils"/>
    </source>
</evidence>
<evidence type="ECO:0000256" key="4">
    <source>
        <dbReference type="ARBA" id="ARBA00022452"/>
    </source>
</evidence>
<feature type="coiled-coil region" evidence="8">
    <location>
        <begin position="182"/>
        <end position="247"/>
    </location>
</feature>
<dbReference type="Proteomes" id="UP000276587">
    <property type="component" value="Unassembled WGS sequence"/>
</dbReference>
<dbReference type="InterPro" id="IPR051906">
    <property type="entry name" value="TolC-like"/>
</dbReference>
<keyword evidence="10" id="KW-1185">Reference proteome</keyword>
<keyword evidence="4" id="KW-1134">Transmembrane beta strand</keyword>
<evidence type="ECO:0000256" key="2">
    <source>
        <dbReference type="ARBA" id="ARBA00007613"/>
    </source>
</evidence>
<dbReference type="InterPro" id="IPR010130">
    <property type="entry name" value="T1SS_OMP_TolC"/>
</dbReference>
<dbReference type="SUPFAM" id="SSF56954">
    <property type="entry name" value="Outer membrane efflux proteins (OEP)"/>
    <property type="match status" value="1"/>
</dbReference>
<sequence>MTFDAVYLNFGAPSGQLPIFRCFRVIQKDLFMSRAQHILLFACLFPSFVFSAPTAERAELMAVYRQAVSHNSDLAAARADYAAQLELVPQARANLLPMISTGATFEATRLSRDEPGLERVRSGNTIQANLKQPLVNAAFWYEFKAAKASIVQAALELSAKEQALILQTAEAYFETLRATDELAASEAEETALKQQMDQAQARLKGGLSSITDVLDAESAFDNAQANRQLAQRKVEDAFEQLVNLTNQQYASIEGMQHRLPVLAPMPNDTKSWVEGAVEQNLMLLASNYAVEAAEERVRQRQSGHAPTVDAVASYRKGDNDSFGYSNPTDFGRDGYRGNVAQSSVAVEVTVPLYSGGRVSSQSHEAYQRLTQSEELRESQRREVVLNTRNYFRAVNSDIQQIKARRQTILSSQKSLKASKVGADVGTRNTVDVLNSQRQLFRSVRDYNDARYDYILNTLRLKQAAGTLSANDLQELAQYLKADYQPQRDFLPPDLM</sequence>
<dbReference type="InterPro" id="IPR003423">
    <property type="entry name" value="OMP_efflux"/>
</dbReference>
<keyword evidence="8" id="KW-0175">Coiled coil</keyword>
<evidence type="ECO:0000256" key="6">
    <source>
        <dbReference type="ARBA" id="ARBA00023136"/>
    </source>
</evidence>
<dbReference type="Pfam" id="PF02321">
    <property type="entry name" value="OEP"/>
    <property type="match status" value="2"/>
</dbReference>
<dbReference type="PANTHER" id="PTHR30026">
    <property type="entry name" value="OUTER MEMBRANE PROTEIN TOLC"/>
    <property type="match status" value="1"/>
</dbReference>
<proteinExistence type="inferred from homology"/>
<dbReference type="EMBL" id="RBQF01000112">
    <property type="protein sequence ID" value="RMP11171.1"/>
    <property type="molecule type" value="Genomic_DNA"/>
</dbReference>
<evidence type="ECO:0000256" key="1">
    <source>
        <dbReference type="ARBA" id="ARBA00004442"/>
    </source>
</evidence>
<evidence type="ECO:0000313" key="10">
    <source>
        <dbReference type="Proteomes" id="UP000276587"/>
    </source>
</evidence>
<dbReference type="AlphaFoldDB" id="A0A3M4AWG0"/>
<evidence type="ECO:0000256" key="7">
    <source>
        <dbReference type="ARBA" id="ARBA00023237"/>
    </source>
</evidence>
<comment type="subcellular location">
    <subcellularLocation>
        <location evidence="1">Cell outer membrane</location>
    </subcellularLocation>
</comment>
<evidence type="ECO:0000313" key="9">
    <source>
        <dbReference type="EMBL" id="RMP11171.1"/>
    </source>
</evidence>
<comment type="caution">
    <text evidence="9">The sequence shown here is derived from an EMBL/GenBank/DDBJ whole genome shotgun (WGS) entry which is preliminary data.</text>
</comment>
<evidence type="ECO:0000256" key="5">
    <source>
        <dbReference type="ARBA" id="ARBA00022692"/>
    </source>
</evidence>
<gene>
    <name evidence="9" type="ORF">ALQ29_02713</name>
</gene>
<accession>A0A3M4AWG0</accession>
<name>A0A3M4AWG0_PSEMA</name>
<dbReference type="GO" id="GO:1990281">
    <property type="term" value="C:efflux pump complex"/>
    <property type="evidence" value="ECO:0007669"/>
    <property type="project" value="TreeGrafter"/>
</dbReference>
<comment type="similarity">
    <text evidence="2">Belongs to the outer membrane factor (OMF) (TC 1.B.17) family.</text>
</comment>
<dbReference type="GO" id="GO:0009279">
    <property type="term" value="C:cell outer membrane"/>
    <property type="evidence" value="ECO:0007669"/>
    <property type="project" value="UniProtKB-SubCell"/>
</dbReference>
<reference evidence="9 10" key="1">
    <citation type="submission" date="2018-08" db="EMBL/GenBank/DDBJ databases">
        <title>Recombination of ecologically and evolutionarily significant loci maintains genetic cohesion in the Pseudomonas syringae species complex.</title>
        <authorList>
            <person name="Dillon M."/>
            <person name="Thakur S."/>
            <person name="Almeida R.N.D."/>
            <person name="Weir B.S."/>
            <person name="Guttman D.S."/>
        </authorList>
    </citation>
    <scope>NUCLEOTIDE SEQUENCE [LARGE SCALE GENOMIC DNA]</scope>
    <source>
        <strain evidence="9 10">ICMP 3555</strain>
    </source>
</reference>